<dbReference type="Pfam" id="PF01565">
    <property type="entry name" value="FAD_binding_4"/>
    <property type="match status" value="1"/>
</dbReference>
<dbReference type="InterPro" id="IPR036318">
    <property type="entry name" value="FAD-bd_PCMH-like_sf"/>
</dbReference>
<evidence type="ECO:0000256" key="4">
    <source>
        <dbReference type="ARBA" id="ARBA00033418"/>
    </source>
</evidence>
<dbReference type="InterPro" id="IPR007173">
    <property type="entry name" value="ALO_C"/>
</dbReference>
<dbReference type="EMBL" id="PVQB02000934">
    <property type="protein sequence ID" value="KAF4332952.1"/>
    <property type="molecule type" value="Genomic_DNA"/>
</dbReference>
<dbReference type="Gene3D" id="3.30.465.10">
    <property type="match status" value="1"/>
</dbReference>
<gene>
    <name evidence="6" type="ORF">FBEOM_13245</name>
</gene>
<keyword evidence="3" id="KW-0560">Oxidoreductase</keyword>
<dbReference type="InterPro" id="IPR016169">
    <property type="entry name" value="FAD-bd_PCMH_sub2"/>
</dbReference>
<dbReference type="Pfam" id="PF04030">
    <property type="entry name" value="ALO"/>
    <property type="match status" value="1"/>
</dbReference>
<dbReference type="PROSITE" id="PS51387">
    <property type="entry name" value="FAD_PCMH"/>
    <property type="match status" value="1"/>
</dbReference>
<comment type="caution">
    <text evidence="6">The sequence shown here is derived from an EMBL/GenBank/DDBJ whole genome shotgun (WGS) entry which is preliminary data.</text>
</comment>
<evidence type="ECO:0000259" key="5">
    <source>
        <dbReference type="PROSITE" id="PS51387"/>
    </source>
</evidence>
<keyword evidence="7" id="KW-1185">Reference proteome</keyword>
<dbReference type="InterPro" id="IPR016167">
    <property type="entry name" value="FAD-bd_PCMH_sub1"/>
</dbReference>
<feature type="domain" description="FAD-binding PCMH-type" evidence="5">
    <location>
        <begin position="12"/>
        <end position="184"/>
    </location>
</feature>
<dbReference type="OrthoDB" id="371463at2759"/>
<proteinExistence type="predicted"/>
<dbReference type="InterPro" id="IPR010031">
    <property type="entry name" value="FAD_lactone_oxidase-like"/>
</dbReference>
<dbReference type="PANTHER" id="PTHR43762">
    <property type="entry name" value="L-GULONOLACTONE OXIDASE"/>
    <property type="match status" value="1"/>
</dbReference>
<accession>A0A9P5DN92</accession>
<dbReference type="PANTHER" id="PTHR43762:SF1">
    <property type="entry name" value="D-ARABINONO-1,4-LACTONE OXIDASE"/>
    <property type="match status" value="1"/>
</dbReference>
<evidence type="ECO:0000256" key="3">
    <source>
        <dbReference type="ARBA" id="ARBA00023002"/>
    </source>
</evidence>
<evidence type="ECO:0000256" key="2">
    <source>
        <dbReference type="ARBA" id="ARBA00013136"/>
    </source>
</evidence>
<dbReference type="EC" id="1.1.3.37" evidence="2"/>
<evidence type="ECO:0000313" key="7">
    <source>
        <dbReference type="Proteomes" id="UP000730481"/>
    </source>
</evidence>
<dbReference type="GO" id="GO:0016020">
    <property type="term" value="C:membrane"/>
    <property type="evidence" value="ECO:0007669"/>
    <property type="project" value="InterPro"/>
</dbReference>
<name>A0A9P5DN92_9HYPO</name>
<dbReference type="GO" id="GO:0003885">
    <property type="term" value="F:D-arabinono-1,4-lactone oxidase activity"/>
    <property type="evidence" value="ECO:0007669"/>
    <property type="project" value="UniProtKB-EC"/>
</dbReference>
<dbReference type="GO" id="GO:0071949">
    <property type="term" value="F:FAD binding"/>
    <property type="evidence" value="ECO:0007669"/>
    <property type="project" value="InterPro"/>
</dbReference>
<protein>
    <recommendedName>
        <fullName evidence="2">D-arabinono-1,4-lactone oxidase</fullName>
        <ecNumber evidence="2">1.1.3.37</ecNumber>
    </recommendedName>
    <alternativeName>
        <fullName evidence="4">L-galactono-gamma-lactone oxidase</fullName>
    </alternativeName>
</protein>
<dbReference type="Gene3D" id="3.30.43.10">
    <property type="entry name" value="Uridine Diphospho-n-acetylenolpyruvylglucosamine Reductase, domain 2"/>
    <property type="match status" value="1"/>
</dbReference>
<dbReference type="InterPro" id="IPR006094">
    <property type="entry name" value="Oxid_FAD_bind_N"/>
</dbReference>
<reference evidence="6" key="2">
    <citation type="submission" date="2020-02" db="EMBL/GenBank/DDBJ databases">
        <title>Identification and distribution of gene clusters putatively required for synthesis of sphingolipid metabolism inhibitors in phylogenetically diverse species of the filamentous fungus Fusarium.</title>
        <authorList>
            <person name="Kim H.-S."/>
            <person name="Busman M."/>
            <person name="Brown D.W."/>
            <person name="Divon H."/>
            <person name="Uhlig S."/>
            <person name="Proctor R.H."/>
        </authorList>
    </citation>
    <scope>NUCLEOTIDE SEQUENCE</scope>
    <source>
        <strain evidence="6">NRRL 25174</strain>
    </source>
</reference>
<evidence type="ECO:0000256" key="1">
    <source>
        <dbReference type="ARBA" id="ARBA00005083"/>
    </source>
</evidence>
<sequence>MTLLTTWNDEIQFEVADDHFERPVQVRDVQAIVRRAFEQNQRVTVIGAMHSTTECIVGSGIVISMENMARVLSVDREGLTVTVEGGVTLRQLCAHLRELGLQPPVVLEYGNFQIGAISGTHTNDTAIRRSAQFSSFVLGVKLVTPTGEIMEISESRNAEYLPAIRSHFGMLGVVCEVTVRVFKTQPLHVSFQVSQIDTFMDNFAIELQALKGPNDQVFGMLFPTTGKLVWQCRKFLDPTIPRPDSPTAWLDPIERKNIILFGDLFLPLVKAVTALRPSIAMAELINNAMVDLPLKIIPHSRYTIDPCDRGVIYAKDDPNFEFYDWVFPEEQWSRLHLAVARTDLPYEQDQASLLSRSWSANMMAIDSLYPDPKDLMWREFRLAFNKVAMRHGGIPHINKTRDGAINHFAQAHDPDSIRQFLQIRQQLDPKNLFLNDFFRAMFAGYL</sequence>
<comment type="pathway">
    <text evidence="1">Cofactor biosynthesis; D-erythroascorbate biosynthesis; dehydro-D-arabinono-1,4-lactone from D-arabinose: step 2/2.</text>
</comment>
<evidence type="ECO:0000313" key="6">
    <source>
        <dbReference type="EMBL" id="KAF4332952.1"/>
    </source>
</evidence>
<organism evidence="6 7">
    <name type="scientific">Fusarium beomiforme</name>
    <dbReference type="NCBI Taxonomy" id="44412"/>
    <lineage>
        <taxon>Eukaryota</taxon>
        <taxon>Fungi</taxon>
        <taxon>Dikarya</taxon>
        <taxon>Ascomycota</taxon>
        <taxon>Pezizomycotina</taxon>
        <taxon>Sordariomycetes</taxon>
        <taxon>Hypocreomycetidae</taxon>
        <taxon>Hypocreales</taxon>
        <taxon>Nectriaceae</taxon>
        <taxon>Fusarium</taxon>
        <taxon>Fusarium burgessii species complex</taxon>
    </lineage>
</organism>
<reference evidence="6" key="1">
    <citation type="journal article" date="2017" name="Mycologia">
        <title>Fusarium algeriense, sp. nov., a novel toxigenic crown rot pathogen of durum wheat from Algeria is nested in the Fusarium burgessii species complex.</title>
        <authorList>
            <person name="Laraba I."/>
            <person name="Keddad A."/>
            <person name="Boureghda H."/>
            <person name="Abdallah N."/>
            <person name="Vaughan M.M."/>
            <person name="Proctor R.H."/>
            <person name="Busman M."/>
            <person name="O'Donnell K."/>
        </authorList>
    </citation>
    <scope>NUCLEOTIDE SEQUENCE</scope>
    <source>
        <strain evidence="6">NRRL 25174</strain>
    </source>
</reference>
<dbReference type="AlphaFoldDB" id="A0A9P5DN92"/>
<dbReference type="SUPFAM" id="SSF56176">
    <property type="entry name" value="FAD-binding/transporter-associated domain-like"/>
    <property type="match status" value="1"/>
</dbReference>
<dbReference type="Proteomes" id="UP000730481">
    <property type="component" value="Unassembled WGS sequence"/>
</dbReference>
<dbReference type="InterPro" id="IPR016166">
    <property type="entry name" value="FAD-bd_PCMH"/>
</dbReference>